<dbReference type="GeneID" id="26804230"/>
<sequence>MAFHGPTWHPLTLLLASLVVQVFSLSISETPCDNCEPRTCSGASSKQRYIGYYESWHRPRGPGIHERSEINVEPWTHLYMPFNPFGPGYSFVAPYDTWFRKSWKDFTDLKIKRPSLKTYLSVYHYLNEENQWPNITRSFENRKFFIDQFVKHMETYGFDGLNLDLSTIYIPDYSPDEAKNFVTLLKELRESFGDKYDLSAAVEATECGLKGHDLSGMAEHLDHLTFFSFSRTKCARRQPPKTEMDSASGIELSLRLLRQANIEPNKLSMALDLTADTDKFEDPKCNTAGCPSVPNPFVNTPGFTSYEIERLIERESPEIHYNESSAYSWFIYHEKDHDFDEDRLVRFKNAEALKKRADLANKHCLGGLFASSTSNGGPASLANPNDLDPSDTSMRGARLVIPSCITMATPFTMSTQSANMSTETSHSDADTNDNTKGLSCHPAIGSVHVPIAQLDCDSNSTSPASHNSDAPVNAEEGATSSSLAAPHETGTPDEHNATGPKPIPTVAHRIGTPINSTEKADDESTTPDEPTAAP</sequence>
<dbReference type="STRING" id="1509407.A0A0L1JB94"/>
<feature type="domain" description="GH18" evidence="5">
    <location>
        <begin position="47"/>
        <end position="390"/>
    </location>
</feature>
<dbReference type="InterPro" id="IPR029070">
    <property type="entry name" value="Chitinase_insertion_sf"/>
</dbReference>
<evidence type="ECO:0000313" key="7">
    <source>
        <dbReference type="Proteomes" id="UP000037505"/>
    </source>
</evidence>
<feature type="compositionally biased region" description="Polar residues" evidence="3">
    <location>
        <begin position="415"/>
        <end position="424"/>
    </location>
</feature>
<dbReference type="AlphaFoldDB" id="A0A0L1JB94"/>
<protein>
    <recommendedName>
        <fullName evidence="2">chitinase</fullName>
        <ecNumber evidence="2">3.2.1.14</ecNumber>
    </recommendedName>
</protein>
<feature type="region of interest" description="Disordered" evidence="3">
    <location>
        <begin position="455"/>
        <end position="534"/>
    </location>
</feature>
<dbReference type="GO" id="GO:0008843">
    <property type="term" value="F:endochitinase activity"/>
    <property type="evidence" value="ECO:0007669"/>
    <property type="project" value="UniProtKB-EC"/>
</dbReference>
<dbReference type="InterPro" id="IPR017853">
    <property type="entry name" value="GH"/>
</dbReference>
<dbReference type="PROSITE" id="PS51910">
    <property type="entry name" value="GH18_2"/>
    <property type="match status" value="1"/>
</dbReference>
<dbReference type="Gene3D" id="3.10.50.10">
    <property type="match status" value="1"/>
</dbReference>
<dbReference type="Gene3D" id="3.20.20.80">
    <property type="entry name" value="Glycosidases"/>
    <property type="match status" value="1"/>
</dbReference>
<keyword evidence="7" id="KW-1185">Reference proteome</keyword>
<dbReference type="InterPro" id="IPR011583">
    <property type="entry name" value="Chitinase_II/V-like_cat"/>
</dbReference>
<comment type="similarity">
    <text evidence="1">Belongs to the glycosyl hydrolase 18 family. Chitinase class V subfamily.</text>
</comment>
<dbReference type="GO" id="GO:0005975">
    <property type="term" value="P:carbohydrate metabolic process"/>
    <property type="evidence" value="ECO:0007669"/>
    <property type="project" value="InterPro"/>
</dbReference>
<proteinExistence type="inferred from homology"/>
<name>A0A0L1JB94_ASPN3</name>
<dbReference type="Proteomes" id="UP000037505">
    <property type="component" value="Unassembled WGS sequence"/>
</dbReference>
<evidence type="ECO:0000256" key="3">
    <source>
        <dbReference type="SAM" id="MobiDB-lite"/>
    </source>
</evidence>
<dbReference type="SMART" id="SM00636">
    <property type="entry name" value="Glyco_18"/>
    <property type="match status" value="1"/>
</dbReference>
<comment type="caution">
    <text evidence="6">The sequence shown here is derived from an EMBL/GenBank/DDBJ whole genome shotgun (WGS) entry which is preliminary data.</text>
</comment>
<dbReference type="RefSeq" id="XP_015409942.1">
    <property type="nucleotide sequence ID" value="XM_015547683.1"/>
</dbReference>
<dbReference type="EC" id="3.2.1.14" evidence="2"/>
<gene>
    <name evidence="6" type="ORF">ANOM_002426</name>
</gene>
<dbReference type="EMBL" id="JNOM01000040">
    <property type="protein sequence ID" value="KNG89019.1"/>
    <property type="molecule type" value="Genomic_DNA"/>
</dbReference>
<evidence type="ECO:0000256" key="4">
    <source>
        <dbReference type="SAM" id="SignalP"/>
    </source>
</evidence>
<feature type="compositionally biased region" description="Polar residues" evidence="3">
    <location>
        <begin position="456"/>
        <end position="470"/>
    </location>
</feature>
<feature type="region of interest" description="Disordered" evidence="3">
    <location>
        <begin position="375"/>
        <end position="394"/>
    </location>
</feature>
<dbReference type="SUPFAM" id="SSF51445">
    <property type="entry name" value="(Trans)glycosidases"/>
    <property type="match status" value="1"/>
</dbReference>
<reference evidence="6 7" key="1">
    <citation type="submission" date="2014-06" db="EMBL/GenBank/DDBJ databases">
        <title>The Genome of the Aflatoxigenic Filamentous Fungus Aspergillus nomius.</title>
        <authorList>
            <person name="Moore M.G."/>
            <person name="Shannon B.M."/>
            <person name="Brian M.M."/>
        </authorList>
    </citation>
    <scope>NUCLEOTIDE SEQUENCE [LARGE SCALE GENOMIC DNA]</scope>
    <source>
        <strain evidence="6 7">NRRL 13137</strain>
    </source>
</reference>
<dbReference type="Pfam" id="PF00704">
    <property type="entry name" value="Glyco_hydro_18"/>
    <property type="match status" value="1"/>
</dbReference>
<dbReference type="GO" id="GO:0008061">
    <property type="term" value="F:chitin binding"/>
    <property type="evidence" value="ECO:0007669"/>
    <property type="project" value="InterPro"/>
</dbReference>
<dbReference type="PANTHER" id="PTHR11177:SF402">
    <property type="entry name" value="CHITINASE"/>
    <property type="match status" value="1"/>
</dbReference>
<dbReference type="OrthoDB" id="73875at2759"/>
<feature type="chain" id="PRO_5005553654" description="chitinase" evidence="4">
    <location>
        <begin position="25"/>
        <end position="534"/>
    </location>
</feature>
<organism evidence="6 7">
    <name type="scientific">Aspergillus nomiae NRRL (strain ATCC 15546 / NRRL 13137 / CBS 260.88 / M93)</name>
    <dbReference type="NCBI Taxonomy" id="1509407"/>
    <lineage>
        <taxon>Eukaryota</taxon>
        <taxon>Fungi</taxon>
        <taxon>Dikarya</taxon>
        <taxon>Ascomycota</taxon>
        <taxon>Pezizomycotina</taxon>
        <taxon>Eurotiomycetes</taxon>
        <taxon>Eurotiomycetidae</taxon>
        <taxon>Eurotiales</taxon>
        <taxon>Aspergillaceae</taxon>
        <taxon>Aspergillus</taxon>
        <taxon>Aspergillus subgen. Circumdati</taxon>
    </lineage>
</organism>
<evidence type="ECO:0000259" key="5">
    <source>
        <dbReference type="PROSITE" id="PS51910"/>
    </source>
</evidence>
<dbReference type="InterPro" id="IPR050314">
    <property type="entry name" value="Glycosyl_Hydrlase_18"/>
</dbReference>
<keyword evidence="4" id="KW-0732">Signal</keyword>
<evidence type="ECO:0000256" key="2">
    <source>
        <dbReference type="ARBA" id="ARBA00012729"/>
    </source>
</evidence>
<dbReference type="PANTHER" id="PTHR11177">
    <property type="entry name" value="CHITINASE"/>
    <property type="match status" value="1"/>
</dbReference>
<feature type="region of interest" description="Disordered" evidence="3">
    <location>
        <begin position="415"/>
        <end position="437"/>
    </location>
</feature>
<accession>A0A0L1JB94</accession>
<evidence type="ECO:0000313" key="6">
    <source>
        <dbReference type="EMBL" id="KNG89019.1"/>
    </source>
</evidence>
<dbReference type="InterPro" id="IPR001223">
    <property type="entry name" value="Glyco_hydro18_cat"/>
</dbReference>
<feature type="signal peptide" evidence="4">
    <location>
        <begin position="1"/>
        <end position="24"/>
    </location>
</feature>
<evidence type="ECO:0000256" key="1">
    <source>
        <dbReference type="ARBA" id="ARBA00008682"/>
    </source>
</evidence>